<name>A0AAD4LL00_9AGAM</name>
<keyword evidence="3" id="KW-1185">Reference proteome</keyword>
<reference evidence="2" key="1">
    <citation type="submission" date="2022-01" db="EMBL/GenBank/DDBJ databases">
        <title>Comparative genomics reveals a dynamic genome evolution in the ectomycorrhizal milk-cap (Lactarius) mushrooms.</title>
        <authorList>
            <consortium name="DOE Joint Genome Institute"/>
            <person name="Lebreton A."/>
            <person name="Tang N."/>
            <person name="Kuo A."/>
            <person name="LaButti K."/>
            <person name="Drula E."/>
            <person name="Barry K."/>
            <person name="Clum A."/>
            <person name="Lipzen A."/>
            <person name="Mousain D."/>
            <person name="Ng V."/>
            <person name="Wang R."/>
            <person name="Wang X."/>
            <person name="Dai Y."/>
            <person name="Henrissat B."/>
            <person name="Grigoriev I.V."/>
            <person name="Guerin-Laguette A."/>
            <person name="Yu F."/>
            <person name="Martin F.M."/>
        </authorList>
    </citation>
    <scope>NUCLEOTIDE SEQUENCE</scope>
    <source>
        <strain evidence="2">QP</strain>
    </source>
</reference>
<dbReference type="AlphaFoldDB" id="A0AAD4LL00"/>
<evidence type="ECO:0000313" key="3">
    <source>
        <dbReference type="Proteomes" id="UP001201163"/>
    </source>
</evidence>
<evidence type="ECO:0000313" key="2">
    <source>
        <dbReference type="EMBL" id="KAH8994850.1"/>
    </source>
</evidence>
<proteinExistence type="predicted"/>
<dbReference type="Proteomes" id="UP001201163">
    <property type="component" value="Unassembled WGS sequence"/>
</dbReference>
<dbReference type="EMBL" id="JAKELL010000013">
    <property type="protein sequence ID" value="KAH8994850.1"/>
    <property type="molecule type" value="Genomic_DNA"/>
</dbReference>
<protein>
    <recommendedName>
        <fullName evidence="4">HNH nuclease domain-containing protein</fullName>
    </recommendedName>
</protein>
<comment type="caution">
    <text evidence="2">The sequence shown here is derived from an EMBL/GenBank/DDBJ whole genome shotgun (WGS) entry which is preliminary data.</text>
</comment>
<evidence type="ECO:0008006" key="4">
    <source>
        <dbReference type="Google" id="ProtNLM"/>
    </source>
</evidence>
<organism evidence="2 3">
    <name type="scientific">Lactarius akahatsu</name>
    <dbReference type="NCBI Taxonomy" id="416441"/>
    <lineage>
        <taxon>Eukaryota</taxon>
        <taxon>Fungi</taxon>
        <taxon>Dikarya</taxon>
        <taxon>Basidiomycota</taxon>
        <taxon>Agaricomycotina</taxon>
        <taxon>Agaricomycetes</taxon>
        <taxon>Russulales</taxon>
        <taxon>Russulaceae</taxon>
        <taxon>Lactarius</taxon>
    </lineage>
</organism>
<accession>A0AAD4LL00</accession>
<feature type="region of interest" description="Disordered" evidence="1">
    <location>
        <begin position="161"/>
        <end position="212"/>
    </location>
</feature>
<evidence type="ECO:0000256" key="1">
    <source>
        <dbReference type="SAM" id="MobiDB-lite"/>
    </source>
</evidence>
<feature type="compositionally biased region" description="Basic residues" evidence="1">
    <location>
        <begin position="181"/>
        <end position="194"/>
    </location>
</feature>
<sequence length="301" mass="34548">MERFTLNVDTRYNIIRLSSTLHRAFDADDWLLLPETRIIDAYYNARNTRGLPDIDAKVYKYTLVPREEMWEIPIHRQKPHPPDSPMRPLLEDFFNHYLYPYHDFPTIESHVHPRFIICNSGAKLGAATGIYETTNLKDDLAKVQVIWNSWRQAVLTKEFLEKTSEGGDPDIEDDSSEKTTPRRAHLRRTFRQRKATGGQDSPAPKNSKQQALQDSGIRLDGETLHEFDRQSSSHNGLTNPKNQWIQDWLRGFSDSKCMAEVNGKSGSGRDCDDTMANGGGGHEAKRWSGNLHELVHEYIVV</sequence>
<gene>
    <name evidence="2" type="ORF">EDB92DRAFT_235608</name>
</gene>